<evidence type="ECO:0000256" key="7">
    <source>
        <dbReference type="ARBA" id="ARBA00023136"/>
    </source>
</evidence>
<keyword evidence="6 9" id="KW-1133">Transmembrane helix</keyword>
<comment type="similarity">
    <text evidence="2 9">Belongs to the SLC41A transporter family.</text>
</comment>
<evidence type="ECO:0000256" key="4">
    <source>
        <dbReference type="ARBA" id="ARBA00022692"/>
    </source>
</evidence>
<reference evidence="11 12" key="1">
    <citation type="journal article" date="2016" name="Environ. Microbiol.">
        <title>New Methyloceanibacter diversity from North Sea sediments includes methanotroph containing solely the soluble methane monooxygenase.</title>
        <authorList>
            <person name="Vekeman B."/>
            <person name="Kerckhof F.M."/>
            <person name="Cremers G."/>
            <person name="de Vos P."/>
            <person name="Vandamme P."/>
            <person name="Boon N."/>
            <person name="Op den Camp H.J."/>
            <person name="Heylen K."/>
        </authorList>
    </citation>
    <scope>NUCLEOTIDE SEQUENCE [LARGE SCALE GENOMIC DNA]</scope>
    <source>
        <strain evidence="11 12">R-67177</strain>
    </source>
</reference>
<feature type="domain" description="CBS" evidence="10">
    <location>
        <begin position="186"/>
        <end position="244"/>
    </location>
</feature>
<evidence type="ECO:0000256" key="3">
    <source>
        <dbReference type="ARBA" id="ARBA00022448"/>
    </source>
</evidence>
<dbReference type="InterPro" id="IPR038076">
    <property type="entry name" value="MgtE_N_sf"/>
</dbReference>
<dbReference type="PROSITE" id="PS51371">
    <property type="entry name" value="CBS"/>
    <property type="match status" value="2"/>
</dbReference>
<feature type="transmembrane region" description="Helical" evidence="9">
    <location>
        <begin position="345"/>
        <end position="366"/>
    </location>
</feature>
<dbReference type="Pfam" id="PF00571">
    <property type="entry name" value="CBS"/>
    <property type="match status" value="2"/>
</dbReference>
<dbReference type="PANTHER" id="PTHR43773:SF1">
    <property type="entry name" value="MAGNESIUM TRANSPORTER MGTE"/>
    <property type="match status" value="1"/>
</dbReference>
<name>A0A1E3W9W9_9HYPH</name>
<evidence type="ECO:0000313" key="12">
    <source>
        <dbReference type="Proteomes" id="UP000095042"/>
    </source>
</evidence>
<evidence type="ECO:0000256" key="2">
    <source>
        <dbReference type="ARBA" id="ARBA00009749"/>
    </source>
</evidence>
<sequence>MRQKVVDITNRPTDSDPIKIAAELNRLEPKKRARTLQQMPTEMIDAVFWQLEPEDQAVVLDNVPHDQVIRLLESMDPDDRVHLFQAMPADLISRLMTQLSPRERHCTELLLAYPKETAGRIMTPEFIRLKPGMTVSDGLAEVRRHRDKAETIYVLPVSDDAMRLVGVVELEDLVLAEPDERIQKLIREPQYSVSAWDDQEVTARLIQAADLFAVPVVEKDNRLVGLVTVDDAMDVLQSEETEDIARAGATEPIGRAYFSVSPVRLVRSRIVWLSLLALAGTLTVNVLSAFETTLEAVVSLALFIPLLIGIGGNTGAQSATTIVRAMATEEIHTGDLLRVLLREGLVGLILGALLGIIAFLVVSVIFDRDIALIVTLTLIIICTLASLVGSSMPLFARIVGVDPAVVSAPVVTTVVDATGLLVYFLIAATVLGL</sequence>
<dbReference type="GO" id="GO:0015095">
    <property type="term" value="F:magnesium ion transmembrane transporter activity"/>
    <property type="evidence" value="ECO:0007669"/>
    <property type="project" value="UniProtKB-UniRule"/>
</dbReference>
<feature type="domain" description="CBS" evidence="10">
    <location>
        <begin position="122"/>
        <end position="185"/>
    </location>
</feature>
<comment type="function">
    <text evidence="9">Acts as a magnesium transporter.</text>
</comment>
<dbReference type="InterPro" id="IPR046342">
    <property type="entry name" value="CBS_dom_sf"/>
</dbReference>
<dbReference type="Gene3D" id="3.10.580.10">
    <property type="entry name" value="CBS-domain"/>
    <property type="match status" value="1"/>
</dbReference>
<evidence type="ECO:0000256" key="5">
    <source>
        <dbReference type="ARBA" id="ARBA00022842"/>
    </source>
</evidence>
<dbReference type="CDD" id="cd04606">
    <property type="entry name" value="CBS_pair_Mg_transporter"/>
    <property type="match status" value="1"/>
</dbReference>
<dbReference type="AlphaFoldDB" id="A0A1E3W9W9"/>
<evidence type="ECO:0000256" key="1">
    <source>
        <dbReference type="ARBA" id="ARBA00004141"/>
    </source>
</evidence>
<dbReference type="SMART" id="SM00116">
    <property type="entry name" value="CBS"/>
    <property type="match status" value="2"/>
</dbReference>
<feature type="transmembrane region" description="Helical" evidence="9">
    <location>
        <begin position="372"/>
        <end position="396"/>
    </location>
</feature>
<dbReference type="InterPro" id="IPR006667">
    <property type="entry name" value="SLC41_membr_dom"/>
</dbReference>
<keyword evidence="12" id="KW-1185">Reference proteome</keyword>
<evidence type="ECO:0000259" key="10">
    <source>
        <dbReference type="PROSITE" id="PS51371"/>
    </source>
</evidence>
<evidence type="ECO:0000256" key="9">
    <source>
        <dbReference type="RuleBase" id="RU362011"/>
    </source>
</evidence>
<keyword evidence="9" id="KW-0479">Metal-binding</keyword>
<evidence type="ECO:0000313" key="11">
    <source>
        <dbReference type="EMBL" id="ODS02608.1"/>
    </source>
</evidence>
<dbReference type="SUPFAM" id="SSF161093">
    <property type="entry name" value="MgtE membrane domain-like"/>
    <property type="match status" value="1"/>
</dbReference>
<dbReference type="GO" id="GO:0005886">
    <property type="term" value="C:plasma membrane"/>
    <property type="evidence" value="ECO:0007669"/>
    <property type="project" value="UniProtKB-SubCell"/>
</dbReference>
<dbReference type="PANTHER" id="PTHR43773">
    <property type="entry name" value="MAGNESIUM TRANSPORTER MGTE"/>
    <property type="match status" value="1"/>
</dbReference>
<comment type="subunit">
    <text evidence="9">Homodimer.</text>
</comment>
<keyword evidence="9" id="KW-1003">Cell membrane</keyword>
<organism evidence="11 12">
    <name type="scientific">Methyloceanibacter marginalis</name>
    <dbReference type="NCBI Taxonomy" id="1774971"/>
    <lineage>
        <taxon>Bacteria</taxon>
        <taxon>Pseudomonadati</taxon>
        <taxon>Pseudomonadota</taxon>
        <taxon>Alphaproteobacteria</taxon>
        <taxon>Hyphomicrobiales</taxon>
        <taxon>Hyphomicrobiaceae</taxon>
        <taxon>Methyloceanibacter</taxon>
    </lineage>
</organism>
<dbReference type="OrthoDB" id="9790355at2"/>
<keyword evidence="3 9" id="KW-0813">Transport</keyword>
<feature type="transmembrane region" description="Helical" evidence="9">
    <location>
        <begin position="270"/>
        <end position="290"/>
    </location>
</feature>
<keyword evidence="5 9" id="KW-0460">Magnesium</keyword>
<dbReference type="Pfam" id="PF01769">
    <property type="entry name" value="MgtE"/>
    <property type="match status" value="1"/>
</dbReference>
<dbReference type="EMBL" id="LPWD01000268">
    <property type="protein sequence ID" value="ODS02608.1"/>
    <property type="molecule type" value="Genomic_DNA"/>
</dbReference>
<dbReference type="SUPFAM" id="SSF54631">
    <property type="entry name" value="CBS-domain pair"/>
    <property type="match status" value="1"/>
</dbReference>
<dbReference type="Pfam" id="PF03448">
    <property type="entry name" value="MgtE_N"/>
    <property type="match status" value="1"/>
</dbReference>
<comment type="caution">
    <text evidence="11">The sequence shown here is derived from an EMBL/GenBank/DDBJ whole genome shotgun (WGS) entry which is preliminary data.</text>
</comment>
<dbReference type="Proteomes" id="UP000095042">
    <property type="component" value="Unassembled WGS sequence"/>
</dbReference>
<proteinExistence type="inferred from homology"/>
<evidence type="ECO:0000256" key="6">
    <source>
        <dbReference type="ARBA" id="ARBA00022989"/>
    </source>
</evidence>
<keyword evidence="7 9" id="KW-0472">Membrane</keyword>
<dbReference type="InterPro" id="IPR000644">
    <property type="entry name" value="CBS_dom"/>
</dbReference>
<protein>
    <recommendedName>
        <fullName evidence="9">Magnesium transporter MgtE</fullName>
    </recommendedName>
</protein>
<dbReference type="Gene3D" id="1.25.60.10">
    <property type="entry name" value="MgtE N-terminal domain-like"/>
    <property type="match status" value="1"/>
</dbReference>
<dbReference type="InterPro" id="IPR036739">
    <property type="entry name" value="SLC41_membr_dom_sf"/>
</dbReference>
<dbReference type="RefSeq" id="WP_069624190.1">
    <property type="nucleotide sequence ID" value="NZ_LPWD01000268.1"/>
</dbReference>
<comment type="subcellular location">
    <subcellularLocation>
        <location evidence="9">Cell membrane</location>
        <topology evidence="9">Multi-pass membrane protein</topology>
    </subcellularLocation>
    <subcellularLocation>
        <location evidence="1">Membrane</location>
        <topology evidence="1">Multi-pass membrane protein</topology>
    </subcellularLocation>
</comment>
<dbReference type="Gene3D" id="1.10.357.20">
    <property type="entry name" value="SLC41 divalent cation transporters, integral membrane domain"/>
    <property type="match status" value="1"/>
</dbReference>
<accession>A0A1E3W9W9</accession>
<keyword evidence="8" id="KW-0129">CBS domain</keyword>
<dbReference type="SUPFAM" id="SSF158791">
    <property type="entry name" value="MgtE N-terminal domain-like"/>
    <property type="match status" value="1"/>
</dbReference>
<dbReference type="InterPro" id="IPR006668">
    <property type="entry name" value="Mg_transptr_MgtE_intracell_dom"/>
</dbReference>
<evidence type="ECO:0000256" key="8">
    <source>
        <dbReference type="PROSITE-ProRule" id="PRU00703"/>
    </source>
</evidence>
<dbReference type="NCBIfam" id="TIGR00400">
    <property type="entry name" value="mgtE"/>
    <property type="match status" value="1"/>
</dbReference>
<feature type="transmembrane region" description="Helical" evidence="9">
    <location>
        <begin position="296"/>
        <end position="316"/>
    </location>
</feature>
<dbReference type="SMART" id="SM00924">
    <property type="entry name" value="MgtE_N"/>
    <property type="match status" value="1"/>
</dbReference>
<dbReference type="GO" id="GO:0046872">
    <property type="term" value="F:metal ion binding"/>
    <property type="evidence" value="ECO:0007669"/>
    <property type="project" value="UniProtKB-KW"/>
</dbReference>
<gene>
    <name evidence="11" type="ORF">AUC71_01510</name>
</gene>
<keyword evidence="4 9" id="KW-0812">Transmembrane</keyword>
<feature type="transmembrane region" description="Helical" evidence="9">
    <location>
        <begin position="408"/>
        <end position="431"/>
    </location>
</feature>
<dbReference type="InterPro" id="IPR006669">
    <property type="entry name" value="MgtE_transporter"/>
</dbReference>